<comment type="caution">
    <text evidence="1">The sequence shown here is derived from an EMBL/GenBank/DDBJ whole genome shotgun (WGS) entry which is preliminary data.</text>
</comment>
<dbReference type="Proteomes" id="UP000218335">
    <property type="component" value="Unassembled WGS sequence"/>
</dbReference>
<sequence>MNKLLWNNDSGFDEIKKKRLVISAMRGVKKALRMSLEGIQALLNDDYVCIDKLRFYQSNKKWHALNIVS</sequence>
<dbReference type="EMBL" id="MWUU01000008">
    <property type="protein sequence ID" value="PCF55071.1"/>
    <property type="molecule type" value="Genomic_DNA"/>
</dbReference>
<reference evidence="1 2" key="1">
    <citation type="journal article" date="2017" name="PLoS ONE">
        <title>Development of a real-time PCR for detection of Staphylococcus pseudintermedius using a novel automated comparison of whole-genome sequences.</title>
        <authorList>
            <person name="Verstappen K.M."/>
            <person name="Huijbregts L."/>
            <person name="Spaninks M."/>
            <person name="Wagenaar J.A."/>
            <person name="Fluit A.C."/>
            <person name="Duim B."/>
        </authorList>
    </citation>
    <scope>NUCLEOTIDE SEQUENCE [LARGE SCALE GENOMIC DNA]</scope>
    <source>
        <strain evidence="1 2">215070706401-1</strain>
    </source>
</reference>
<dbReference type="AlphaFoldDB" id="A0A2A4GXA5"/>
<protein>
    <submittedName>
        <fullName evidence="1">Uncharacterized protein</fullName>
    </submittedName>
</protein>
<gene>
    <name evidence="1" type="ORF">B5C08_07255</name>
</gene>
<evidence type="ECO:0000313" key="1">
    <source>
        <dbReference type="EMBL" id="PCF55071.1"/>
    </source>
</evidence>
<name>A0A2A4GXA5_9STAP</name>
<accession>A0A2A4GXA5</accession>
<evidence type="ECO:0000313" key="2">
    <source>
        <dbReference type="Proteomes" id="UP000218335"/>
    </source>
</evidence>
<proteinExistence type="predicted"/>
<organism evidence="1 2">
    <name type="scientific">Staphylococcus delphini</name>
    <dbReference type="NCBI Taxonomy" id="53344"/>
    <lineage>
        <taxon>Bacteria</taxon>
        <taxon>Bacillati</taxon>
        <taxon>Bacillota</taxon>
        <taxon>Bacilli</taxon>
        <taxon>Bacillales</taxon>
        <taxon>Staphylococcaceae</taxon>
        <taxon>Staphylococcus</taxon>
        <taxon>Staphylococcus intermedius group</taxon>
    </lineage>
</organism>